<evidence type="ECO:0000259" key="14">
    <source>
        <dbReference type="PROSITE" id="PS50071"/>
    </source>
</evidence>
<organism evidence="15 16">
    <name type="scientific">Cichlidogyrus casuarinus</name>
    <dbReference type="NCBI Taxonomy" id="1844966"/>
    <lineage>
        <taxon>Eukaryota</taxon>
        <taxon>Metazoa</taxon>
        <taxon>Spiralia</taxon>
        <taxon>Lophotrochozoa</taxon>
        <taxon>Platyhelminthes</taxon>
        <taxon>Monogenea</taxon>
        <taxon>Monopisthocotylea</taxon>
        <taxon>Dactylogyridea</taxon>
        <taxon>Ancyrocephalidae</taxon>
        <taxon>Cichlidogyrus</taxon>
    </lineage>
</organism>
<keyword evidence="8 9" id="KW-0539">Nucleus</keyword>
<dbReference type="Pfam" id="PF00412">
    <property type="entry name" value="LIM"/>
    <property type="match status" value="1"/>
</dbReference>
<keyword evidence="6 9" id="KW-0238">DNA-binding</keyword>
<dbReference type="Proteomes" id="UP001626550">
    <property type="component" value="Unassembled WGS sequence"/>
</dbReference>
<dbReference type="SUPFAM" id="SSF46689">
    <property type="entry name" value="Homeodomain-like"/>
    <property type="match status" value="1"/>
</dbReference>
<evidence type="ECO:0000313" key="16">
    <source>
        <dbReference type="Proteomes" id="UP001626550"/>
    </source>
</evidence>
<dbReference type="CDD" id="cd00086">
    <property type="entry name" value="homeodomain"/>
    <property type="match status" value="1"/>
</dbReference>
<dbReference type="PANTHER" id="PTHR24208:SF166">
    <property type="entry name" value="LIM HOMEOBOX TRANSCRIPTION FACTOR 1 ALPHA, ISOFORM B"/>
    <property type="match status" value="1"/>
</dbReference>
<dbReference type="PROSITE" id="PS00027">
    <property type="entry name" value="HOMEOBOX_1"/>
    <property type="match status" value="1"/>
</dbReference>
<dbReference type="EMBL" id="JBJKFK010000046">
    <property type="protein sequence ID" value="KAL3320525.1"/>
    <property type="molecule type" value="Genomic_DNA"/>
</dbReference>
<feature type="compositionally biased region" description="Acidic residues" evidence="12">
    <location>
        <begin position="82"/>
        <end position="91"/>
    </location>
</feature>
<feature type="domain" description="Homeobox" evidence="14">
    <location>
        <begin position="141"/>
        <end position="201"/>
    </location>
</feature>
<dbReference type="PROSITE" id="PS50071">
    <property type="entry name" value="HOMEOBOX_2"/>
    <property type="match status" value="1"/>
</dbReference>
<reference evidence="15 16" key="1">
    <citation type="submission" date="2024-11" db="EMBL/GenBank/DDBJ databases">
        <title>Adaptive evolution of stress response genes in parasites aligns with host niche diversity.</title>
        <authorList>
            <person name="Hahn C."/>
            <person name="Resl P."/>
        </authorList>
    </citation>
    <scope>NUCLEOTIDE SEQUENCE [LARGE SCALE GENOMIC DNA]</scope>
    <source>
        <strain evidence="15">EGGRZ-B1_66</strain>
        <tissue evidence="15">Body</tissue>
    </source>
</reference>
<evidence type="ECO:0000256" key="10">
    <source>
        <dbReference type="PROSITE-ProRule" id="PRU00125"/>
    </source>
</evidence>
<dbReference type="InterPro" id="IPR017970">
    <property type="entry name" value="Homeobox_CS"/>
</dbReference>
<evidence type="ECO:0000256" key="9">
    <source>
        <dbReference type="PROSITE-ProRule" id="PRU00108"/>
    </source>
</evidence>
<dbReference type="InterPro" id="IPR001356">
    <property type="entry name" value="HD"/>
</dbReference>
<evidence type="ECO:0000256" key="6">
    <source>
        <dbReference type="ARBA" id="ARBA00023125"/>
    </source>
</evidence>
<feature type="domain" description="LIM zinc-binding" evidence="13">
    <location>
        <begin position="8"/>
        <end position="69"/>
    </location>
</feature>
<name>A0ABD2QM58_9PLAT</name>
<dbReference type="SMART" id="SM00132">
    <property type="entry name" value="LIM"/>
    <property type="match status" value="1"/>
</dbReference>
<keyword evidence="2 10" id="KW-0479">Metal-binding</keyword>
<comment type="subcellular location">
    <subcellularLocation>
        <location evidence="1 9 11">Nucleus</location>
    </subcellularLocation>
</comment>
<evidence type="ECO:0000256" key="7">
    <source>
        <dbReference type="ARBA" id="ARBA00023155"/>
    </source>
</evidence>
<comment type="caution">
    <text evidence="15">The sequence shown here is derived from an EMBL/GenBank/DDBJ whole genome shotgun (WGS) entry which is preliminary data.</text>
</comment>
<dbReference type="GO" id="GO:0005634">
    <property type="term" value="C:nucleus"/>
    <property type="evidence" value="ECO:0007669"/>
    <property type="project" value="UniProtKB-SubCell"/>
</dbReference>
<feature type="compositionally biased region" description="Polar residues" evidence="12">
    <location>
        <begin position="92"/>
        <end position="108"/>
    </location>
</feature>
<evidence type="ECO:0000259" key="13">
    <source>
        <dbReference type="PROSITE" id="PS50023"/>
    </source>
</evidence>
<dbReference type="Pfam" id="PF00046">
    <property type="entry name" value="Homeodomain"/>
    <property type="match status" value="1"/>
</dbReference>
<dbReference type="Gene3D" id="1.10.10.60">
    <property type="entry name" value="Homeodomain-like"/>
    <property type="match status" value="1"/>
</dbReference>
<evidence type="ECO:0000256" key="1">
    <source>
        <dbReference type="ARBA" id="ARBA00004123"/>
    </source>
</evidence>
<dbReference type="PROSITE" id="PS50023">
    <property type="entry name" value="LIM_DOMAIN_2"/>
    <property type="match status" value="1"/>
</dbReference>
<dbReference type="GO" id="GO:0003677">
    <property type="term" value="F:DNA binding"/>
    <property type="evidence" value="ECO:0007669"/>
    <property type="project" value="UniProtKB-UniRule"/>
</dbReference>
<dbReference type="AlphaFoldDB" id="A0ABD2QM58"/>
<evidence type="ECO:0000313" key="15">
    <source>
        <dbReference type="EMBL" id="KAL3320525.1"/>
    </source>
</evidence>
<dbReference type="InterPro" id="IPR001781">
    <property type="entry name" value="Znf_LIM"/>
</dbReference>
<keyword evidence="16" id="KW-1185">Reference proteome</keyword>
<keyword evidence="3" id="KW-0677">Repeat</keyword>
<keyword evidence="5 10" id="KW-0440">LIM domain</keyword>
<evidence type="ECO:0000256" key="4">
    <source>
        <dbReference type="ARBA" id="ARBA00022833"/>
    </source>
</evidence>
<keyword evidence="4 10" id="KW-0862">Zinc</keyword>
<dbReference type="InterPro" id="IPR050453">
    <property type="entry name" value="LIM_Homeobox_TF"/>
</dbReference>
<dbReference type="Gene3D" id="2.10.110.10">
    <property type="entry name" value="Cysteine Rich Protein"/>
    <property type="match status" value="1"/>
</dbReference>
<dbReference type="PANTHER" id="PTHR24208">
    <property type="entry name" value="LIM/HOMEOBOX PROTEIN LHX"/>
    <property type="match status" value="1"/>
</dbReference>
<sequence>MKVGGLNPDCPMHAGSDISSSCTCRSSQVFHVACFRCCICQKELQTGSKFAVRGSALFCYEDYSRTLCCDVLQELTSLDYQSDSEDNEDDQMTQSSSVDFSFGSQKAIPTSEEALSPTGDYNSLEEGGSVAEADSDSDNGRNCKRPRTILSASQRRRFKNAFEMNPKPTRKMRENLAKETGLNVRVVQVWFQNQRAKVKKLARRQAQEMQNQAKRANLVDTAPGFRFSGIPLNLPVQCPQENYTTDVAGQFAPNISGMLGGKNGATRESKDKGYNFEKGFAPIFTSLLQPPSPPQPGSTQDPIDKLYSMQESYFTAS</sequence>
<dbReference type="InterPro" id="IPR009057">
    <property type="entry name" value="Homeodomain-like_sf"/>
</dbReference>
<evidence type="ECO:0000256" key="8">
    <source>
        <dbReference type="ARBA" id="ARBA00023242"/>
    </source>
</evidence>
<evidence type="ECO:0000256" key="5">
    <source>
        <dbReference type="ARBA" id="ARBA00023038"/>
    </source>
</evidence>
<gene>
    <name evidence="15" type="primary">LMX1B</name>
    <name evidence="15" type="ORF">Ciccas_000789</name>
</gene>
<keyword evidence="7 9" id="KW-0371">Homeobox</keyword>
<dbReference type="FunFam" id="1.10.10.60:FF:000448">
    <property type="entry name" value="LIM/homeobox protein Lhx4"/>
    <property type="match status" value="1"/>
</dbReference>
<evidence type="ECO:0000256" key="11">
    <source>
        <dbReference type="RuleBase" id="RU000682"/>
    </source>
</evidence>
<evidence type="ECO:0000256" key="12">
    <source>
        <dbReference type="SAM" id="MobiDB-lite"/>
    </source>
</evidence>
<evidence type="ECO:0000256" key="3">
    <source>
        <dbReference type="ARBA" id="ARBA00022737"/>
    </source>
</evidence>
<dbReference type="SMART" id="SM00389">
    <property type="entry name" value="HOX"/>
    <property type="match status" value="1"/>
</dbReference>
<feature type="DNA-binding region" description="Homeobox" evidence="9">
    <location>
        <begin position="143"/>
        <end position="202"/>
    </location>
</feature>
<feature type="region of interest" description="Disordered" evidence="12">
    <location>
        <begin position="82"/>
        <end position="147"/>
    </location>
</feature>
<proteinExistence type="predicted"/>
<protein>
    <submittedName>
        <fullName evidence="15">LIM/homeobox protein LMX-1.2</fullName>
    </submittedName>
</protein>
<dbReference type="GO" id="GO:0046872">
    <property type="term" value="F:metal ion binding"/>
    <property type="evidence" value="ECO:0007669"/>
    <property type="project" value="UniProtKB-KW"/>
</dbReference>
<evidence type="ECO:0000256" key="2">
    <source>
        <dbReference type="ARBA" id="ARBA00022723"/>
    </source>
</evidence>
<accession>A0ABD2QM58</accession>